<proteinExistence type="predicted"/>
<evidence type="ECO:0000313" key="3">
    <source>
        <dbReference type="Proteomes" id="UP001652625"/>
    </source>
</evidence>
<dbReference type="InterPro" id="IPR000719">
    <property type="entry name" value="Prot_kinase_dom"/>
</dbReference>
<dbReference type="SUPFAM" id="SSF56112">
    <property type="entry name" value="Protein kinase-like (PK-like)"/>
    <property type="match status" value="1"/>
</dbReference>
<gene>
    <name evidence="4" type="primary">LOC100205858</name>
</gene>
<feature type="domain" description="Protein kinase" evidence="2">
    <location>
        <begin position="445"/>
        <end position="760"/>
    </location>
</feature>
<dbReference type="GeneID" id="100205858"/>
<sequence length="844" mass="96580">MSDNNLFSSVYLVTITNQNGIFQKETVLGLVAHNQVEIVEADVCTNIYIDNKFEEQNSFRLKVYPINFNGYNNQNSISTDFLTFKRSIGVSNISISSGMYLFEHGSEYISWNISYSIPKDLHDYTSVVVKTIQPSCLTKDSNYVISGQFFEDKIYVNNFSGSFKIINPPNDRLKDCTIRIRVLTNVGNCTVEYVSDISFLYKGCQNVENFINCNPTTKNPRYAPISGQKIIINNAYCAKSKTATCFKKFPSCKLCNTSCYNMTLMWDKPSTPSSIEKYILRYGRATNVLDLKYVDKEDKRLEINFNATSYTFVQCITNDMDFGFQVFASMKDSESPFTKNSYAFYFLKALFPSFKFANTTTTTTTAITPAINGKSFTGTIAASVVVPLTIFIIILLLCLCQKRKCVHLPVWSNTLFGDYIYTHTPIYIHKIIKQFDEWEVMPRDIFFEEKIGEGAFGSVYKGTIKSTAFIKTKYVNKSLSQVYFEKNLVGKEIVAIKCLKEGANESEFSDFKDEIILMKSLGYHKNIVNMIGCSTNNKSLCLVLEYLENGDLLSFLRQNRTMIFNNAEENSNSNYEKFPDNRKLNKKLTITPVDLLSFAWQIASGMEYLVMAKYVHRDLAARNILVGNEKNVKISDFGLTRKINDEQIYMSRINRRLPVKWMSVEAIFDQKFTSFSDVWSFGILLFEIVTLGGAPYPGIINRQLLSLLKSGYRMEKPDNCGDQMYEIMLKCWNVSPLKRPTFTNLREHFEKIIGQETSYFSLDIDERANYYNVASFKSFSSISEIVELDKEIENITLCTTKLKSNSASTNGNCDECTSQYVNFENFHKNGTAKVQLYEMFSCNE</sequence>
<protein>
    <submittedName>
        <fullName evidence="4">Ephrin type-A receptor 3 isoform X4</fullName>
    </submittedName>
</protein>
<dbReference type="Gene3D" id="3.30.200.20">
    <property type="entry name" value="Phosphorylase Kinase, domain 1"/>
    <property type="match status" value="1"/>
</dbReference>
<feature type="transmembrane region" description="Helical" evidence="1">
    <location>
        <begin position="380"/>
        <end position="399"/>
    </location>
</feature>
<dbReference type="RefSeq" id="XP_065661253.1">
    <property type="nucleotide sequence ID" value="XM_065805181.1"/>
</dbReference>
<evidence type="ECO:0000256" key="1">
    <source>
        <dbReference type="SAM" id="Phobius"/>
    </source>
</evidence>
<dbReference type="Gene3D" id="1.10.510.10">
    <property type="entry name" value="Transferase(Phosphotransferase) domain 1"/>
    <property type="match status" value="1"/>
</dbReference>
<accession>A0ABM4CHN8</accession>
<dbReference type="InterPro" id="IPR008266">
    <property type="entry name" value="Tyr_kinase_AS"/>
</dbReference>
<dbReference type="InterPro" id="IPR011009">
    <property type="entry name" value="Kinase-like_dom_sf"/>
</dbReference>
<dbReference type="PRINTS" id="PR00109">
    <property type="entry name" value="TYRKINASE"/>
</dbReference>
<dbReference type="Pfam" id="PF07714">
    <property type="entry name" value="PK_Tyr_Ser-Thr"/>
    <property type="match status" value="1"/>
</dbReference>
<keyword evidence="1" id="KW-0472">Membrane</keyword>
<evidence type="ECO:0000313" key="4">
    <source>
        <dbReference type="RefSeq" id="XP_065661253.1"/>
    </source>
</evidence>
<name>A0ABM4CHN8_HYDVU</name>
<dbReference type="PROSITE" id="PS00109">
    <property type="entry name" value="PROTEIN_KINASE_TYR"/>
    <property type="match status" value="1"/>
</dbReference>
<dbReference type="CDD" id="cd00192">
    <property type="entry name" value="PTKc"/>
    <property type="match status" value="1"/>
</dbReference>
<dbReference type="Proteomes" id="UP001652625">
    <property type="component" value="Chromosome 09"/>
</dbReference>
<reference evidence="4" key="1">
    <citation type="submission" date="2025-08" db="UniProtKB">
        <authorList>
            <consortium name="RefSeq"/>
        </authorList>
    </citation>
    <scope>IDENTIFICATION</scope>
</reference>
<dbReference type="SMART" id="SM00219">
    <property type="entry name" value="TyrKc"/>
    <property type="match status" value="1"/>
</dbReference>
<organism evidence="3 4">
    <name type="scientific">Hydra vulgaris</name>
    <name type="common">Hydra</name>
    <name type="synonym">Hydra attenuata</name>
    <dbReference type="NCBI Taxonomy" id="6087"/>
    <lineage>
        <taxon>Eukaryota</taxon>
        <taxon>Metazoa</taxon>
        <taxon>Cnidaria</taxon>
        <taxon>Hydrozoa</taxon>
        <taxon>Hydroidolina</taxon>
        <taxon>Anthoathecata</taxon>
        <taxon>Aplanulata</taxon>
        <taxon>Hydridae</taxon>
        <taxon>Hydra</taxon>
    </lineage>
</organism>
<keyword evidence="3" id="KW-1185">Reference proteome</keyword>
<dbReference type="InterPro" id="IPR050122">
    <property type="entry name" value="RTK"/>
</dbReference>
<evidence type="ECO:0000259" key="2">
    <source>
        <dbReference type="PROSITE" id="PS50011"/>
    </source>
</evidence>
<dbReference type="PANTHER" id="PTHR24416">
    <property type="entry name" value="TYROSINE-PROTEIN KINASE RECEPTOR"/>
    <property type="match status" value="1"/>
</dbReference>
<dbReference type="PANTHER" id="PTHR24416:SF583">
    <property type="entry name" value="RECEPTOR PROTEIN-TYROSINE KINASE"/>
    <property type="match status" value="1"/>
</dbReference>
<dbReference type="InterPro" id="IPR020635">
    <property type="entry name" value="Tyr_kinase_cat_dom"/>
</dbReference>
<keyword evidence="1" id="KW-1133">Transmembrane helix</keyword>
<dbReference type="PROSITE" id="PS50011">
    <property type="entry name" value="PROTEIN_KINASE_DOM"/>
    <property type="match status" value="1"/>
</dbReference>
<keyword evidence="4" id="KW-0675">Receptor</keyword>
<dbReference type="InterPro" id="IPR001245">
    <property type="entry name" value="Ser-Thr/Tyr_kinase_cat_dom"/>
</dbReference>
<keyword evidence="1" id="KW-0812">Transmembrane</keyword>